<dbReference type="AlphaFoldDB" id="F0WB05"/>
<feature type="active site" description="Proton donor" evidence="3">
    <location>
        <position position="577"/>
    </location>
</feature>
<feature type="binding site" evidence="5">
    <location>
        <position position="621"/>
    </location>
    <ligand>
        <name>Zn(2+)</name>
        <dbReference type="ChEBI" id="CHEBI:29105"/>
        <label>1</label>
    </ligand>
</feature>
<keyword evidence="1 5" id="KW-0479">Metal-binding</keyword>
<reference evidence="9" key="1">
    <citation type="journal article" date="2011" name="PLoS Biol.">
        <title>Gene gain and loss during evolution of obligate parasitism in the white rust pathogen of Arabidopsis thaliana.</title>
        <authorList>
            <person name="Kemen E."/>
            <person name="Gardiner A."/>
            <person name="Schultz-Larsen T."/>
            <person name="Kemen A.C."/>
            <person name="Balmuth A.L."/>
            <person name="Robert-Seilaniantz A."/>
            <person name="Bailey K."/>
            <person name="Holub E."/>
            <person name="Studholme D.J."/>
            <person name="Maclean D."/>
            <person name="Jones J.D."/>
        </authorList>
    </citation>
    <scope>NUCLEOTIDE SEQUENCE</scope>
</reference>
<gene>
    <name evidence="9" type="primary">AlNc14C48G3862</name>
    <name evidence="10" type="synonym">AlNc14C50G3928</name>
    <name evidence="9" type="ORF">ALNC14_044700</name>
    <name evidence="10" type="ORF">ALNC14_045430</name>
</gene>
<feature type="transmembrane region" description="Helical" evidence="7">
    <location>
        <begin position="137"/>
        <end position="159"/>
    </location>
</feature>
<feature type="transmembrane region" description="Helical" evidence="7">
    <location>
        <begin position="255"/>
        <end position="279"/>
    </location>
</feature>
<dbReference type="PROSITE" id="PS51845">
    <property type="entry name" value="PDEASE_I_2"/>
    <property type="match status" value="1"/>
</dbReference>
<dbReference type="GO" id="GO:0046872">
    <property type="term" value="F:metal ion binding"/>
    <property type="evidence" value="ECO:0007669"/>
    <property type="project" value="UniProtKB-KW"/>
</dbReference>
<keyword evidence="7" id="KW-0812">Transmembrane</keyword>
<accession>F0WB05</accession>
<dbReference type="Pfam" id="PF00233">
    <property type="entry name" value="PDEase_I"/>
    <property type="match status" value="1"/>
</dbReference>
<dbReference type="GO" id="GO:0004114">
    <property type="term" value="F:3',5'-cyclic-nucleotide phosphodiesterase activity"/>
    <property type="evidence" value="ECO:0007669"/>
    <property type="project" value="InterPro"/>
</dbReference>
<evidence type="ECO:0000256" key="6">
    <source>
        <dbReference type="RuleBase" id="RU363067"/>
    </source>
</evidence>
<keyword evidence="7" id="KW-1133">Transmembrane helix</keyword>
<dbReference type="PROSITE" id="PS00126">
    <property type="entry name" value="PDEASE_I_1"/>
    <property type="match status" value="1"/>
</dbReference>
<dbReference type="SUPFAM" id="SSF109604">
    <property type="entry name" value="HD-domain/PDEase-like"/>
    <property type="match status" value="1"/>
</dbReference>
<feature type="binding site" evidence="4">
    <location>
        <position position="731"/>
    </location>
    <ligand>
        <name>AMP</name>
        <dbReference type="ChEBI" id="CHEBI:456215"/>
    </ligand>
</feature>
<name>F0WB05_9STRA</name>
<sequence>MTTGPIVTIDAAQNPDKKKVPTSISATILGIEVSEDESSRRSSLSLPLSTVIFPRSSQDYRESTRLTKQMEEKFGFHFLTNSFCLNKIAEMEYQAYFIQTNLKPACYAVIGFWAAVVAYNVHNIATVCSEDGPRRLLAISHLVLSYAIVIIPVPIILSLCRFKRFSGYESVCLCAIMHCFVVAEIAESFLPLFSFHNEVFLEDFNLIVDFINSKSSMRDQNISGIIHLSNETIWWKYRNYSGTAPSLVIHYLVKVLLPVVELNFSLMRPLILLAIAPLLKLTPYHYMITSLSINIGFIYTLVLMFPESQSVQTEVNKFCTFLTLTSVTLILNFRMRQTDRFLRLNFLHAKLVEEKARASLLQKQIIMSENTSLKQIVSQKTASTAKTMDLDSPMTKVIADLKNLHQHASLSPELKENLDGIIYMLTEKGQDLFSPNIYEQLKHVRGNDMDRDTKSWATTVLSNISYTRSRLSAASFPASGPNILHDESDQYNQVRLHPDVSILEEDLMVTVATLIDRDGWNADVHHIASITGNRPISFITYVAFEQHDLFQLCSVDKAILINFLWFVDNGYFRNPYHNNVHGADVVNSVEHIIAVLDNGFIQDLLNHQEIFAALIAATIHDFRHPGKSNYFMTKNGSDLAILYSDCSVLEHMHLAEAFFLARDPSCNIFSGLVPGACAEVRKAIIEIVLSTDLSVHLQVVQTLKAASISQDTTEISHSPIMIMKAVVKCADLGHSAKAVRLHARWSDYIIEEFFLQGDDEHLLGLDISPFMNRANENSAKNQIGFFEFIVLPFFEVLAEVMFKVEFKSILDQAHQNYRLWKKAESLQLNSIKEILDRVFVVNTSRS</sequence>
<evidence type="ECO:0000256" key="3">
    <source>
        <dbReference type="PIRSR" id="PIRSR623088-1"/>
    </source>
</evidence>
<dbReference type="EMBL" id="FR824093">
    <property type="protein sequence ID" value="CCA18327.1"/>
    <property type="molecule type" value="Genomic_DNA"/>
</dbReference>
<dbReference type="InterPro" id="IPR023088">
    <property type="entry name" value="PDEase"/>
</dbReference>
<dbReference type="PANTHER" id="PTHR11347">
    <property type="entry name" value="CYCLIC NUCLEOTIDE PHOSPHODIESTERASE"/>
    <property type="match status" value="1"/>
</dbReference>
<organism evidence="9">
    <name type="scientific">Albugo laibachii Nc14</name>
    <dbReference type="NCBI Taxonomy" id="890382"/>
    <lineage>
        <taxon>Eukaryota</taxon>
        <taxon>Sar</taxon>
        <taxon>Stramenopiles</taxon>
        <taxon>Oomycota</taxon>
        <taxon>Peronosporomycetes</taxon>
        <taxon>Albuginales</taxon>
        <taxon>Albuginaceae</taxon>
        <taxon>Albugo</taxon>
    </lineage>
</organism>
<reference evidence="9" key="2">
    <citation type="submission" date="2011-02" db="EMBL/GenBank/DDBJ databases">
        <authorList>
            <person name="MacLean D."/>
        </authorList>
    </citation>
    <scope>NUCLEOTIDE SEQUENCE</scope>
</reference>
<keyword evidence="7" id="KW-0472">Membrane</keyword>
<feature type="binding site" evidence="4">
    <location>
        <position position="621"/>
    </location>
    <ligand>
        <name>AMP</name>
        <dbReference type="ChEBI" id="CHEBI:456215"/>
    </ligand>
</feature>
<evidence type="ECO:0000259" key="8">
    <source>
        <dbReference type="PROSITE" id="PS51845"/>
    </source>
</evidence>
<evidence type="ECO:0000313" key="10">
    <source>
        <dbReference type="EMBL" id="CCA18400.1"/>
    </source>
</evidence>
<dbReference type="EMBL" id="FR824095">
    <property type="protein sequence ID" value="CCA18400.1"/>
    <property type="molecule type" value="Genomic_DNA"/>
</dbReference>
<feature type="binding site" evidence="5">
    <location>
        <position position="620"/>
    </location>
    <ligand>
        <name>Zn(2+)</name>
        <dbReference type="ChEBI" id="CHEBI:29105"/>
        <label>1</label>
    </ligand>
</feature>
<protein>
    <recommendedName>
        <fullName evidence="6">Phosphodiesterase</fullName>
        <ecNumber evidence="6">3.1.4.-</ecNumber>
    </recommendedName>
</protein>
<dbReference type="HOGENOM" id="CLU_011255_0_0_1"/>
<feature type="binding site" evidence="4">
    <location>
        <begin position="577"/>
        <end position="581"/>
    </location>
    <ligand>
        <name>AMP</name>
        <dbReference type="ChEBI" id="CHEBI:456215"/>
    </ligand>
</feature>
<proteinExistence type="inferred from homology"/>
<dbReference type="PRINTS" id="PR00387">
    <property type="entry name" value="PDIESTERASE1"/>
</dbReference>
<dbReference type="EC" id="3.1.4.-" evidence="6"/>
<dbReference type="InterPro" id="IPR023174">
    <property type="entry name" value="PDEase_CS"/>
</dbReference>
<feature type="binding site" evidence="5">
    <location>
        <position position="731"/>
    </location>
    <ligand>
        <name>Zn(2+)</name>
        <dbReference type="ChEBI" id="CHEBI:29105"/>
        <label>1</label>
    </ligand>
</feature>
<dbReference type="InterPro" id="IPR036971">
    <property type="entry name" value="PDEase_catalytic_dom_sf"/>
</dbReference>
<dbReference type="InterPro" id="IPR003607">
    <property type="entry name" value="HD/PDEase_dom"/>
</dbReference>
<evidence type="ECO:0000256" key="7">
    <source>
        <dbReference type="SAM" id="Phobius"/>
    </source>
</evidence>
<dbReference type="GO" id="GO:0007165">
    <property type="term" value="P:signal transduction"/>
    <property type="evidence" value="ECO:0007669"/>
    <property type="project" value="InterPro"/>
</dbReference>
<keyword evidence="2 6" id="KW-0378">Hydrolase</keyword>
<evidence type="ECO:0000313" key="9">
    <source>
        <dbReference type="EMBL" id="CCA18327.1"/>
    </source>
</evidence>
<feature type="binding site" evidence="5">
    <location>
        <position position="621"/>
    </location>
    <ligand>
        <name>Zn(2+)</name>
        <dbReference type="ChEBI" id="CHEBI:29105"/>
        <label>2</label>
    </ligand>
</feature>
<evidence type="ECO:0000256" key="2">
    <source>
        <dbReference type="ARBA" id="ARBA00022801"/>
    </source>
</evidence>
<feature type="transmembrane region" description="Helical" evidence="7">
    <location>
        <begin position="315"/>
        <end position="333"/>
    </location>
</feature>
<feature type="transmembrane region" description="Helical" evidence="7">
    <location>
        <begin position="105"/>
        <end position="125"/>
    </location>
</feature>
<feature type="transmembrane region" description="Helical" evidence="7">
    <location>
        <begin position="286"/>
        <end position="303"/>
    </location>
</feature>
<comment type="cofactor">
    <cofactor evidence="6">
        <name>a divalent metal cation</name>
        <dbReference type="ChEBI" id="CHEBI:60240"/>
    </cofactor>
    <text evidence="6">Binds 2 divalent metal cations per subunit. Site 1 may preferentially bind zinc ions, while site 2 has a preference for magnesium and/or manganese ions.</text>
</comment>
<feature type="binding site" evidence="4">
    <location>
        <position position="782"/>
    </location>
    <ligand>
        <name>AMP</name>
        <dbReference type="ChEBI" id="CHEBI:456215"/>
    </ligand>
</feature>
<dbReference type="Gene3D" id="1.10.1300.10">
    <property type="entry name" value="3'5'-cyclic nucleotide phosphodiesterase, catalytic domain"/>
    <property type="match status" value="1"/>
</dbReference>
<evidence type="ECO:0000256" key="5">
    <source>
        <dbReference type="PIRSR" id="PIRSR623088-3"/>
    </source>
</evidence>
<dbReference type="CDD" id="cd00077">
    <property type="entry name" value="HDc"/>
    <property type="match status" value="1"/>
</dbReference>
<feature type="binding site" evidence="5">
    <location>
        <position position="581"/>
    </location>
    <ligand>
        <name>Zn(2+)</name>
        <dbReference type="ChEBI" id="CHEBI:29105"/>
        <label>1</label>
    </ligand>
</feature>
<evidence type="ECO:0000256" key="1">
    <source>
        <dbReference type="ARBA" id="ARBA00022723"/>
    </source>
</evidence>
<feature type="domain" description="PDEase" evidence="8">
    <location>
        <begin position="500"/>
        <end position="827"/>
    </location>
</feature>
<evidence type="ECO:0000256" key="4">
    <source>
        <dbReference type="PIRSR" id="PIRSR623088-2"/>
    </source>
</evidence>
<dbReference type="InterPro" id="IPR002073">
    <property type="entry name" value="PDEase_catalytic_dom"/>
</dbReference>
<comment type="similarity">
    <text evidence="6">Belongs to the cyclic nucleotide phosphodiesterase family.</text>
</comment>